<dbReference type="InterPro" id="IPR012094">
    <property type="entry name" value="tRNA_Ile_lys_synt"/>
</dbReference>
<gene>
    <name evidence="6 8" type="primary">tilS</name>
    <name evidence="8" type="ORF">FPL22_03150</name>
</gene>
<dbReference type="NCBIfam" id="TIGR02432">
    <property type="entry name" value="lysidine_TilS_N"/>
    <property type="match status" value="1"/>
</dbReference>
<dbReference type="GO" id="GO:0032267">
    <property type="term" value="F:tRNA(Ile)-lysidine synthase activity"/>
    <property type="evidence" value="ECO:0007669"/>
    <property type="project" value="UniProtKB-EC"/>
</dbReference>
<dbReference type="Proteomes" id="UP000315648">
    <property type="component" value="Unassembled WGS sequence"/>
</dbReference>
<keyword evidence="1 6" id="KW-0436">Ligase</keyword>
<evidence type="ECO:0000259" key="7">
    <source>
        <dbReference type="Pfam" id="PF01171"/>
    </source>
</evidence>
<protein>
    <recommendedName>
        <fullName evidence="6">tRNA(Ile)-lysidine synthase</fullName>
        <ecNumber evidence="6">6.3.4.19</ecNumber>
    </recommendedName>
    <alternativeName>
        <fullName evidence="6">tRNA(Ile)-2-lysyl-cytidine synthase</fullName>
    </alternativeName>
    <alternativeName>
        <fullName evidence="6">tRNA(Ile)-lysidine synthetase</fullName>
    </alternativeName>
</protein>
<dbReference type="PANTHER" id="PTHR43033">
    <property type="entry name" value="TRNA(ILE)-LYSIDINE SYNTHASE-RELATED"/>
    <property type="match status" value="1"/>
</dbReference>
<comment type="subcellular location">
    <subcellularLocation>
        <location evidence="6">Cytoplasm</location>
    </subcellularLocation>
</comment>
<dbReference type="Pfam" id="PF01171">
    <property type="entry name" value="ATP_bind_3"/>
    <property type="match status" value="1"/>
</dbReference>
<evidence type="ECO:0000256" key="4">
    <source>
        <dbReference type="ARBA" id="ARBA00022840"/>
    </source>
</evidence>
<dbReference type="EC" id="6.3.4.19" evidence="6"/>
<dbReference type="OrthoDB" id="9807403at2"/>
<evidence type="ECO:0000256" key="5">
    <source>
        <dbReference type="ARBA" id="ARBA00048539"/>
    </source>
</evidence>
<evidence type="ECO:0000256" key="1">
    <source>
        <dbReference type="ARBA" id="ARBA00022598"/>
    </source>
</evidence>
<dbReference type="AlphaFoldDB" id="A0A556QNT5"/>
<keyword evidence="4 6" id="KW-0067">ATP-binding</keyword>
<organism evidence="8 9">
    <name type="scientific">Rariglobus hedericola</name>
    <dbReference type="NCBI Taxonomy" id="2597822"/>
    <lineage>
        <taxon>Bacteria</taxon>
        <taxon>Pseudomonadati</taxon>
        <taxon>Verrucomicrobiota</taxon>
        <taxon>Opitutia</taxon>
        <taxon>Opitutales</taxon>
        <taxon>Opitutaceae</taxon>
        <taxon>Rariglobus</taxon>
    </lineage>
</organism>
<feature type="binding site" evidence="6">
    <location>
        <begin position="48"/>
        <end position="53"/>
    </location>
    <ligand>
        <name>ATP</name>
        <dbReference type="ChEBI" id="CHEBI:30616"/>
    </ligand>
</feature>
<dbReference type="GO" id="GO:0005524">
    <property type="term" value="F:ATP binding"/>
    <property type="evidence" value="ECO:0007669"/>
    <property type="project" value="UniProtKB-UniRule"/>
</dbReference>
<dbReference type="CDD" id="cd01992">
    <property type="entry name" value="TilS_N"/>
    <property type="match status" value="1"/>
</dbReference>
<keyword evidence="3 6" id="KW-0547">Nucleotide-binding</keyword>
<accession>A0A556QNT5</accession>
<dbReference type="EMBL" id="VMBG01000001">
    <property type="protein sequence ID" value="TSJ78318.1"/>
    <property type="molecule type" value="Genomic_DNA"/>
</dbReference>
<keyword evidence="9" id="KW-1185">Reference proteome</keyword>
<comment type="function">
    <text evidence="6">Ligates lysine onto the cytidine present at position 34 of the AUA codon-specific tRNA(Ile) that contains the anticodon CAU, in an ATP-dependent manner. Cytidine is converted to lysidine, thus changing the amino acid specificity of the tRNA from methionine to isoleucine.</text>
</comment>
<dbReference type="InterPro" id="IPR011063">
    <property type="entry name" value="TilS/TtcA_N"/>
</dbReference>
<evidence type="ECO:0000256" key="3">
    <source>
        <dbReference type="ARBA" id="ARBA00022741"/>
    </source>
</evidence>
<dbReference type="Gene3D" id="1.20.59.20">
    <property type="match status" value="1"/>
</dbReference>
<name>A0A556QNT5_9BACT</name>
<feature type="domain" description="tRNA(Ile)-lysidine/2-thiocytidine synthase N-terminal" evidence="7">
    <location>
        <begin position="44"/>
        <end position="223"/>
    </location>
</feature>
<dbReference type="SUPFAM" id="SSF52402">
    <property type="entry name" value="Adenine nucleotide alpha hydrolases-like"/>
    <property type="match status" value="1"/>
</dbReference>
<dbReference type="GO" id="GO:0006400">
    <property type="term" value="P:tRNA modification"/>
    <property type="evidence" value="ECO:0007669"/>
    <property type="project" value="UniProtKB-UniRule"/>
</dbReference>
<evidence type="ECO:0000313" key="9">
    <source>
        <dbReference type="Proteomes" id="UP000315648"/>
    </source>
</evidence>
<sequence>MPRTLKTDWPRVAAELATRVPRAALHPATVKWAHNHDDAAASWGVAFSGGADSLALLLLIWAHWPERRAKLVALHFDHRLRGRASTADAKFCERVCLGLGVRFVTGSWTKSRKGASEAESRTARFAFFQRELGRRRIRALWFGHQQDDIAETLLMRLARGSGSAGLAAPRPVHVMPEGRVHVRPLLALKKQVIIEALTAAGAVWREDASNETADYFRNRIRHEALPHWIAAAEGRDALAGAALSRELIEEDDVALEAWVDALSPVSADGRCLDVKVLKDKPRAVVRRALHRWLAGQRDIGDLSRQGFNTLLAAVEKGSFTRFSLGRGGFAVLRKGVLLFEEKLPVDPPETPLNNLGATN</sequence>
<keyword evidence="2 6" id="KW-0819">tRNA processing</keyword>
<dbReference type="GO" id="GO:0005737">
    <property type="term" value="C:cytoplasm"/>
    <property type="evidence" value="ECO:0007669"/>
    <property type="project" value="UniProtKB-SubCell"/>
</dbReference>
<comment type="caution">
    <text evidence="8">The sequence shown here is derived from an EMBL/GenBank/DDBJ whole genome shotgun (WGS) entry which is preliminary data.</text>
</comment>
<evidence type="ECO:0000256" key="2">
    <source>
        <dbReference type="ARBA" id="ARBA00022694"/>
    </source>
</evidence>
<dbReference type="HAMAP" id="MF_01161">
    <property type="entry name" value="tRNA_Ile_lys_synt"/>
    <property type="match status" value="1"/>
</dbReference>
<comment type="domain">
    <text evidence="6">The N-terminal region contains the highly conserved SGGXDS motif, predicted to be a P-loop motif involved in ATP binding.</text>
</comment>
<comment type="catalytic activity">
    <reaction evidence="5 6">
        <text>cytidine(34) in tRNA(Ile2) + L-lysine + ATP = lysidine(34) in tRNA(Ile2) + AMP + diphosphate + H(+)</text>
        <dbReference type="Rhea" id="RHEA:43744"/>
        <dbReference type="Rhea" id="RHEA-COMP:10625"/>
        <dbReference type="Rhea" id="RHEA-COMP:10670"/>
        <dbReference type="ChEBI" id="CHEBI:15378"/>
        <dbReference type="ChEBI" id="CHEBI:30616"/>
        <dbReference type="ChEBI" id="CHEBI:32551"/>
        <dbReference type="ChEBI" id="CHEBI:33019"/>
        <dbReference type="ChEBI" id="CHEBI:82748"/>
        <dbReference type="ChEBI" id="CHEBI:83665"/>
        <dbReference type="ChEBI" id="CHEBI:456215"/>
        <dbReference type="EC" id="6.3.4.19"/>
    </reaction>
</comment>
<evidence type="ECO:0000256" key="6">
    <source>
        <dbReference type="HAMAP-Rule" id="MF_01161"/>
    </source>
</evidence>
<dbReference type="Gene3D" id="3.40.50.620">
    <property type="entry name" value="HUPs"/>
    <property type="match status" value="1"/>
</dbReference>
<dbReference type="PANTHER" id="PTHR43033:SF1">
    <property type="entry name" value="TRNA(ILE)-LYSIDINE SYNTHASE-RELATED"/>
    <property type="match status" value="1"/>
</dbReference>
<dbReference type="SUPFAM" id="SSF82829">
    <property type="entry name" value="MesJ substrate recognition domain-like"/>
    <property type="match status" value="1"/>
</dbReference>
<dbReference type="RefSeq" id="WP_144228659.1">
    <property type="nucleotide sequence ID" value="NZ_CBCRVV010000003.1"/>
</dbReference>
<dbReference type="InterPro" id="IPR012795">
    <property type="entry name" value="tRNA_Ile_lys_synt_N"/>
</dbReference>
<dbReference type="InterPro" id="IPR014729">
    <property type="entry name" value="Rossmann-like_a/b/a_fold"/>
</dbReference>
<comment type="similarity">
    <text evidence="6">Belongs to the tRNA(Ile)-lysidine synthase family.</text>
</comment>
<keyword evidence="6" id="KW-0963">Cytoplasm</keyword>
<reference evidence="8 9" key="1">
    <citation type="submission" date="2019-07" db="EMBL/GenBank/DDBJ databases">
        <title>Description of 53C-WASEF.</title>
        <authorList>
            <person name="Pitt A."/>
            <person name="Hahn M.W."/>
        </authorList>
    </citation>
    <scope>NUCLEOTIDE SEQUENCE [LARGE SCALE GENOMIC DNA]</scope>
    <source>
        <strain evidence="8 9">53C-WASEF</strain>
    </source>
</reference>
<proteinExistence type="inferred from homology"/>
<evidence type="ECO:0000313" key="8">
    <source>
        <dbReference type="EMBL" id="TSJ78318.1"/>
    </source>
</evidence>